<dbReference type="InterPro" id="IPR046796">
    <property type="entry name" value="Transposase_32_dom"/>
</dbReference>
<dbReference type="EMBL" id="LXQA010000787">
    <property type="protein sequence ID" value="MCH80199.1"/>
    <property type="molecule type" value="Genomic_DNA"/>
</dbReference>
<name>A0A392LYZ0_9FABA</name>
<accession>A0A392LYZ0</accession>
<organism evidence="2 3">
    <name type="scientific">Trifolium medium</name>
    <dbReference type="NCBI Taxonomy" id="97028"/>
    <lineage>
        <taxon>Eukaryota</taxon>
        <taxon>Viridiplantae</taxon>
        <taxon>Streptophyta</taxon>
        <taxon>Embryophyta</taxon>
        <taxon>Tracheophyta</taxon>
        <taxon>Spermatophyta</taxon>
        <taxon>Magnoliopsida</taxon>
        <taxon>eudicotyledons</taxon>
        <taxon>Gunneridae</taxon>
        <taxon>Pentapetalae</taxon>
        <taxon>rosids</taxon>
        <taxon>fabids</taxon>
        <taxon>Fabales</taxon>
        <taxon>Fabaceae</taxon>
        <taxon>Papilionoideae</taxon>
        <taxon>50 kb inversion clade</taxon>
        <taxon>NPAAA clade</taxon>
        <taxon>Hologalegina</taxon>
        <taxon>IRL clade</taxon>
        <taxon>Trifolieae</taxon>
        <taxon>Trifolium</taxon>
    </lineage>
</organism>
<dbReference type="Pfam" id="PF20167">
    <property type="entry name" value="Transposase_32"/>
    <property type="match status" value="1"/>
</dbReference>
<evidence type="ECO:0000313" key="3">
    <source>
        <dbReference type="Proteomes" id="UP000265520"/>
    </source>
</evidence>
<dbReference type="Proteomes" id="UP000265520">
    <property type="component" value="Unassembled WGS sequence"/>
</dbReference>
<protein>
    <recommendedName>
        <fullName evidence="1">Putative plant transposon protein domain-containing protein</fullName>
    </recommendedName>
</protein>
<dbReference type="AlphaFoldDB" id="A0A392LYZ0"/>
<feature type="domain" description="Putative plant transposon protein" evidence="1">
    <location>
        <begin position="129"/>
        <end position="295"/>
    </location>
</feature>
<feature type="non-terminal residue" evidence="2">
    <location>
        <position position="1"/>
    </location>
</feature>
<comment type="caution">
    <text evidence="2">The sequence shown here is derived from an EMBL/GenBank/DDBJ whole genome shotgun (WGS) entry which is preliminary data.</text>
</comment>
<evidence type="ECO:0000313" key="2">
    <source>
        <dbReference type="EMBL" id="MCH80199.1"/>
    </source>
</evidence>
<keyword evidence="3" id="KW-1185">Reference proteome</keyword>
<evidence type="ECO:0000259" key="1">
    <source>
        <dbReference type="Pfam" id="PF20167"/>
    </source>
</evidence>
<gene>
    <name evidence="2" type="ORF">A2U01_0000963</name>
</gene>
<proteinExistence type="predicted"/>
<reference evidence="2 3" key="1">
    <citation type="journal article" date="2018" name="Front. Plant Sci.">
        <title>Red Clover (Trifolium pratense) and Zigzag Clover (T. medium) - A Picture of Genomic Similarities and Differences.</title>
        <authorList>
            <person name="Dluhosova J."/>
            <person name="Istvanek J."/>
            <person name="Nedelnik J."/>
            <person name="Repkova J."/>
        </authorList>
    </citation>
    <scope>NUCLEOTIDE SEQUENCE [LARGE SCALE GENOMIC DNA]</scope>
    <source>
        <strain evidence="3">cv. 10/8</strain>
        <tissue evidence="2">Leaf</tissue>
    </source>
</reference>
<sequence length="506" mass="56910">VKQRSSDEDAKEGAKTEDGVCKLRPAQLALRAAQFNSQKWVKVLEAASGAASSACGAVLKKIKKNCVRRRDSACGAIIEVIQPLNDKFFCEERMARYVKIREFGFNQEKGFDYDLLNGVPEIYEQLIVRKWEKLNHICQKNKDSGNATLVREFYANASKSLCGGGNFLVYVRGKEIDYSPEALNAFLGAVGVSECTPWYKGAPSTIPTKIQLRNFKPVARAWAEFFVRNIVSISNSSEYQIENAAAVKVIMEGKPFNLGYWLCYSIRSIATNAANTFTLGHCNLITALCRARHVPEVKHQDEGQLPVKALSLKVFQGFDATQGRGRNARVEREEAEVEEEEMDQFERGVHPDQQQIPDAPPASSMPHYSHSINELAALLHNVELSQRAGLPNMYYDTNSLLYTEAMDYRESFPPSSFAALYPTQEAWDTHLVDELNVFDAQQVIHTSRWREEIQACDARRQAEQAAAEEMERELFSEREFFGMDGFDLNATSSFTDFMSTDPPASP</sequence>